<dbReference type="GO" id="GO:0003723">
    <property type="term" value="F:RNA binding"/>
    <property type="evidence" value="ECO:0007669"/>
    <property type="project" value="UniProtKB-KW"/>
</dbReference>
<dbReference type="GO" id="GO:0000179">
    <property type="term" value="F:rRNA (adenine-N6,N6-)-dimethyltransferase activity"/>
    <property type="evidence" value="ECO:0007669"/>
    <property type="project" value="InterPro"/>
</dbReference>
<accession>A0A381QA20</accession>
<dbReference type="InterPro" id="IPR023165">
    <property type="entry name" value="rRNA_Ade_diMease-like_C"/>
</dbReference>
<evidence type="ECO:0000256" key="2">
    <source>
        <dbReference type="ARBA" id="ARBA00022552"/>
    </source>
</evidence>
<dbReference type="CDD" id="cd02440">
    <property type="entry name" value="AdoMet_MTases"/>
    <property type="match status" value="1"/>
</dbReference>
<keyword evidence="4" id="KW-0808">Transferase</keyword>
<dbReference type="InterPro" id="IPR020598">
    <property type="entry name" value="rRNA_Ade_methylase_Trfase_N"/>
</dbReference>
<dbReference type="PANTHER" id="PTHR11727">
    <property type="entry name" value="DIMETHYLADENOSINE TRANSFERASE"/>
    <property type="match status" value="1"/>
</dbReference>
<dbReference type="InterPro" id="IPR001737">
    <property type="entry name" value="KsgA/Erm"/>
</dbReference>
<feature type="domain" description="Ribosomal RNA adenine methylase transferase N-terminal" evidence="7">
    <location>
        <begin position="17"/>
        <end position="182"/>
    </location>
</feature>
<keyword evidence="3" id="KW-0489">Methyltransferase</keyword>
<evidence type="ECO:0000256" key="6">
    <source>
        <dbReference type="ARBA" id="ARBA00022884"/>
    </source>
</evidence>
<keyword evidence="5" id="KW-0949">S-adenosyl-L-methionine</keyword>
<dbReference type="InterPro" id="IPR029063">
    <property type="entry name" value="SAM-dependent_MTases_sf"/>
</dbReference>
<dbReference type="PROSITE" id="PS01131">
    <property type="entry name" value="RRNA_A_DIMETH"/>
    <property type="match status" value="1"/>
</dbReference>
<dbReference type="Pfam" id="PF00398">
    <property type="entry name" value="RrnaAD"/>
    <property type="match status" value="1"/>
</dbReference>
<dbReference type="PANTHER" id="PTHR11727:SF7">
    <property type="entry name" value="DIMETHYLADENOSINE TRANSFERASE-RELATED"/>
    <property type="match status" value="1"/>
</dbReference>
<dbReference type="Gene3D" id="3.40.50.150">
    <property type="entry name" value="Vaccinia Virus protein VP39"/>
    <property type="match status" value="1"/>
</dbReference>
<organism evidence="8">
    <name type="scientific">marine metagenome</name>
    <dbReference type="NCBI Taxonomy" id="408172"/>
    <lineage>
        <taxon>unclassified sequences</taxon>
        <taxon>metagenomes</taxon>
        <taxon>ecological metagenomes</taxon>
    </lineage>
</organism>
<dbReference type="SUPFAM" id="SSF53335">
    <property type="entry name" value="S-adenosyl-L-methionine-dependent methyltransferases"/>
    <property type="match status" value="1"/>
</dbReference>
<keyword evidence="6" id="KW-0694">RNA-binding</keyword>
<dbReference type="NCBIfam" id="TIGR00755">
    <property type="entry name" value="ksgA"/>
    <property type="match status" value="1"/>
</dbReference>
<dbReference type="Gene3D" id="1.10.8.100">
    <property type="entry name" value="Ribosomal RNA adenine dimethylase-like, domain 2"/>
    <property type="match status" value="1"/>
</dbReference>
<dbReference type="AlphaFoldDB" id="A0A381QA20"/>
<name>A0A381QA20_9ZZZZ</name>
<sequence>MSVRKRFGQHFLVDESAIDRIHAVLAIQPRDQVLEVGPGRGALTAGLLETADKVVAIEIDRELVGFLKDRYQTLEVIEGDVLDLEIDKFSGMRVVGNLPYNIISPLLTRLFAHACLIRDMNFMMQREVALRLTSDPGSKAWGRLSVTAQYHCDITYLFDVTSEAFRPQPAVQSAFVRLEPRQRSVNPVDMEGFNSVVRQAFGQRRKRVDNALKNLKIPWQKVGIDPSLRAEQIDVDGFVRIANSCVGNAATITGEGLE</sequence>
<evidence type="ECO:0000256" key="3">
    <source>
        <dbReference type="ARBA" id="ARBA00022603"/>
    </source>
</evidence>
<dbReference type="GO" id="GO:0005829">
    <property type="term" value="C:cytosol"/>
    <property type="evidence" value="ECO:0007669"/>
    <property type="project" value="TreeGrafter"/>
</dbReference>
<protein>
    <recommendedName>
        <fullName evidence="7">Ribosomal RNA adenine methylase transferase N-terminal domain-containing protein</fullName>
    </recommendedName>
</protein>
<dbReference type="InterPro" id="IPR020596">
    <property type="entry name" value="rRNA_Ade_Mease_Trfase_CS"/>
</dbReference>
<evidence type="ECO:0000256" key="4">
    <source>
        <dbReference type="ARBA" id="ARBA00022679"/>
    </source>
</evidence>
<keyword evidence="2" id="KW-0698">rRNA processing</keyword>
<dbReference type="EMBL" id="UINC01001267">
    <property type="protein sequence ID" value="SUZ76146.1"/>
    <property type="molecule type" value="Genomic_DNA"/>
</dbReference>
<reference evidence="8" key="1">
    <citation type="submission" date="2018-05" db="EMBL/GenBank/DDBJ databases">
        <authorList>
            <person name="Lanie J.A."/>
            <person name="Ng W.-L."/>
            <person name="Kazmierczak K.M."/>
            <person name="Andrzejewski T.M."/>
            <person name="Davidsen T.M."/>
            <person name="Wayne K.J."/>
            <person name="Tettelin H."/>
            <person name="Glass J.I."/>
            <person name="Rusch D."/>
            <person name="Podicherti R."/>
            <person name="Tsui H.-C.T."/>
            <person name="Winkler M.E."/>
        </authorList>
    </citation>
    <scope>NUCLEOTIDE SEQUENCE</scope>
</reference>
<dbReference type="HAMAP" id="MF_00607">
    <property type="entry name" value="16SrRNA_methyltr_A"/>
    <property type="match status" value="1"/>
</dbReference>
<dbReference type="PROSITE" id="PS51689">
    <property type="entry name" value="SAM_RNA_A_N6_MT"/>
    <property type="match status" value="1"/>
</dbReference>
<dbReference type="SMART" id="SM00650">
    <property type="entry name" value="rADc"/>
    <property type="match status" value="1"/>
</dbReference>
<dbReference type="FunFam" id="1.10.8.100:FF:000001">
    <property type="entry name" value="Ribosomal RNA small subunit methyltransferase A"/>
    <property type="match status" value="1"/>
</dbReference>
<evidence type="ECO:0000259" key="7">
    <source>
        <dbReference type="SMART" id="SM00650"/>
    </source>
</evidence>
<evidence type="ECO:0000313" key="8">
    <source>
        <dbReference type="EMBL" id="SUZ76146.1"/>
    </source>
</evidence>
<proteinExistence type="inferred from homology"/>
<gene>
    <name evidence="8" type="ORF">METZ01_LOCUS29000</name>
</gene>
<evidence type="ECO:0000256" key="1">
    <source>
        <dbReference type="ARBA" id="ARBA00022490"/>
    </source>
</evidence>
<dbReference type="InterPro" id="IPR011530">
    <property type="entry name" value="rRNA_adenine_dimethylase"/>
</dbReference>
<evidence type="ECO:0000256" key="5">
    <source>
        <dbReference type="ARBA" id="ARBA00022691"/>
    </source>
</evidence>
<keyword evidence="1" id="KW-0963">Cytoplasm</keyword>